<accession>A0AAE0IKX1</accession>
<protein>
    <recommendedName>
        <fullName evidence="1">2EXR domain-containing protein</fullName>
    </recommendedName>
</protein>
<dbReference type="InterPro" id="IPR045518">
    <property type="entry name" value="2EXR"/>
</dbReference>
<dbReference type="EMBL" id="JAUEPO010000003">
    <property type="protein sequence ID" value="KAK3327043.1"/>
    <property type="molecule type" value="Genomic_DNA"/>
</dbReference>
<proteinExistence type="predicted"/>
<reference evidence="2" key="2">
    <citation type="submission" date="2023-06" db="EMBL/GenBank/DDBJ databases">
        <authorList>
            <consortium name="Lawrence Berkeley National Laboratory"/>
            <person name="Haridas S."/>
            <person name="Hensen N."/>
            <person name="Bonometti L."/>
            <person name="Westerberg I."/>
            <person name="Brannstrom I.O."/>
            <person name="Guillou S."/>
            <person name="Cros-Aarteil S."/>
            <person name="Calhoun S."/>
            <person name="Kuo A."/>
            <person name="Mondo S."/>
            <person name="Pangilinan J."/>
            <person name="Riley R."/>
            <person name="Labutti K."/>
            <person name="Andreopoulos B."/>
            <person name="Lipzen A."/>
            <person name="Chen C."/>
            <person name="Yanf M."/>
            <person name="Daum C."/>
            <person name="Ng V."/>
            <person name="Clum A."/>
            <person name="Steindorff A."/>
            <person name="Ohm R."/>
            <person name="Martin F."/>
            <person name="Silar P."/>
            <person name="Natvig D."/>
            <person name="Lalanne C."/>
            <person name="Gautier V."/>
            <person name="Ament-Velasquez S.L."/>
            <person name="Kruys A."/>
            <person name="Hutchinson M.I."/>
            <person name="Powell A.J."/>
            <person name="Barry K."/>
            <person name="Miller A.N."/>
            <person name="Grigoriev I.V."/>
            <person name="Debuchy R."/>
            <person name="Gladieux P."/>
            <person name="Thoren M.H."/>
            <person name="Johannesson H."/>
        </authorList>
    </citation>
    <scope>NUCLEOTIDE SEQUENCE</scope>
    <source>
        <strain evidence="2">SMH4131-1</strain>
    </source>
</reference>
<reference evidence="2" key="1">
    <citation type="journal article" date="2023" name="Mol. Phylogenet. Evol.">
        <title>Genome-scale phylogeny and comparative genomics of the fungal order Sordariales.</title>
        <authorList>
            <person name="Hensen N."/>
            <person name="Bonometti L."/>
            <person name="Westerberg I."/>
            <person name="Brannstrom I.O."/>
            <person name="Guillou S."/>
            <person name="Cros-Aarteil S."/>
            <person name="Calhoun S."/>
            <person name="Haridas S."/>
            <person name="Kuo A."/>
            <person name="Mondo S."/>
            <person name="Pangilinan J."/>
            <person name="Riley R."/>
            <person name="LaButti K."/>
            <person name="Andreopoulos B."/>
            <person name="Lipzen A."/>
            <person name="Chen C."/>
            <person name="Yan M."/>
            <person name="Daum C."/>
            <person name="Ng V."/>
            <person name="Clum A."/>
            <person name="Steindorff A."/>
            <person name="Ohm R.A."/>
            <person name="Martin F."/>
            <person name="Silar P."/>
            <person name="Natvig D.O."/>
            <person name="Lalanne C."/>
            <person name="Gautier V."/>
            <person name="Ament-Velasquez S.L."/>
            <person name="Kruys A."/>
            <person name="Hutchinson M.I."/>
            <person name="Powell A.J."/>
            <person name="Barry K."/>
            <person name="Miller A.N."/>
            <person name="Grigoriev I.V."/>
            <person name="Debuchy R."/>
            <person name="Gladieux P."/>
            <person name="Hiltunen Thoren M."/>
            <person name="Johannesson H."/>
        </authorList>
    </citation>
    <scope>NUCLEOTIDE SEQUENCE</scope>
    <source>
        <strain evidence="2">SMH4131-1</strain>
    </source>
</reference>
<name>A0AAE0IKX1_9PEZI</name>
<comment type="caution">
    <text evidence="2">The sequence shown here is derived from an EMBL/GenBank/DDBJ whole genome shotgun (WGS) entry which is preliminary data.</text>
</comment>
<organism evidence="2 3">
    <name type="scientific">Cercophora scortea</name>
    <dbReference type="NCBI Taxonomy" id="314031"/>
    <lineage>
        <taxon>Eukaryota</taxon>
        <taxon>Fungi</taxon>
        <taxon>Dikarya</taxon>
        <taxon>Ascomycota</taxon>
        <taxon>Pezizomycotina</taxon>
        <taxon>Sordariomycetes</taxon>
        <taxon>Sordariomycetidae</taxon>
        <taxon>Sordariales</taxon>
        <taxon>Lasiosphaeriaceae</taxon>
        <taxon>Cercophora</taxon>
    </lineage>
</organism>
<gene>
    <name evidence="2" type="ORF">B0T19DRAFT_399951</name>
</gene>
<evidence type="ECO:0000313" key="2">
    <source>
        <dbReference type="EMBL" id="KAK3327043.1"/>
    </source>
</evidence>
<feature type="domain" description="2EXR" evidence="1">
    <location>
        <begin position="31"/>
        <end position="110"/>
    </location>
</feature>
<dbReference type="AlphaFoldDB" id="A0AAE0IKX1"/>
<dbReference type="Pfam" id="PF20150">
    <property type="entry name" value="2EXR"/>
    <property type="match status" value="1"/>
</dbReference>
<keyword evidence="3" id="KW-1185">Reference proteome</keyword>
<evidence type="ECO:0000313" key="3">
    <source>
        <dbReference type="Proteomes" id="UP001286456"/>
    </source>
</evidence>
<evidence type="ECO:0000259" key="1">
    <source>
        <dbReference type="Pfam" id="PF20150"/>
    </source>
</evidence>
<dbReference type="Proteomes" id="UP001286456">
    <property type="component" value="Unassembled WGS sequence"/>
</dbReference>
<sequence>MADLAGRLVEVKERYDHCDRHIQYDYETTEFPQFTSFPAEIRAQIWEHAIWTKKMDRIIPLGFHVDDSRPSPDYVVMFANTEPLLERRRHLRSLLLACRESHGEVRRLFPDSLPIRCVMKPMGHRYREPRQALLPFHRVHDSLAIQVALEYCLNGPTSPIFGLGGRTIRKSVYIQLGSNDIGHLDKPCAYDGVDPGSLMKRLEAELGANAPTYVNVTPGKYESFYNRYIRVNNGRGWACVLYVQLATPEQNIELRHVEFRRPTIPNCLSHGVLGGSERVAMMRVVRRIDSCYAGLAASRKSGST</sequence>